<comment type="caution">
    <text evidence="2">The sequence shown here is derived from an EMBL/GenBank/DDBJ whole genome shotgun (WGS) entry which is preliminary data.</text>
</comment>
<evidence type="ECO:0000313" key="2">
    <source>
        <dbReference type="EMBL" id="MBW0534631.1"/>
    </source>
</evidence>
<organism evidence="2 3">
    <name type="scientific">Austropuccinia psidii MF-1</name>
    <dbReference type="NCBI Taxonomy" id="1389203"/>
    <lineage>
        <taxon>Eukaryota</taxon>
        <taxon>Fungi</taxon>
        <taxon>Dikarya</taxon>
        <taxon>Basidiomycota</taxon>
        <taxon>Pucciniomycotina</taxon>
        <taxon>Pucciniomycetes</taxon>
        <taxon>Pucciniales</taxon>
        <taxon>Sphaerophragmiaceae</taxon>
        <taxon>Austropuccinia</taxon>
    </lineage>
</organism>
<dbReference type="Proteomes" id="UP000765509">
    <property type="component" value="Unassembled WGS sequence"/>
</dbReference>
<dbReference type="OrthoDB" id="2518550at2759"/>
<proteinExistence type="predicted"/>
<accession>A0A9Q3F6D9</accession>
<reference evidence="2" key="1">
    <citation type="submission" date="2021-03" db="EMBL/GenBank/DDBJ databases">
        <title>Draft genome sequence of rust myrtle Austropuccinia psidii MF-1, a brazilian biotype.</title>
        <authorList>
            <person name="Quecine M.C."/>
            <person name="Pachon D.M.R."/>
            <person name="Bonatelli M.L."/>
            <person name="Correr F.H."/>
            <person name="Franceschini L.M."/>
            <person name="Leite T.F."/>
            <person name="Margarido G.R.A."/>
            <person name="Almeida C.A."/>
            <person name="Ferrarezi J.A."/>
            <person name="Labate C.A."/>
        </authorList>
    </citation>
    <scope>NUCLEOTIDE SEQUENCE</scope>
    <source>
        <strain evidence="2">MF-1</strain>
    </source>
</reference>
<protein>
    <submittedName>
        <fullName evidence="2">Uncharacterized protein</fullName>
    </submittedName>
</protein>
<keyword evidence="3" id="KW-1185">Reference proteome</keyword>
<dbReference type="AlphaFoldDB" id="A0A9Q3F6D9"/>
<dbReference type="EMBL" id="AVOT02039537">
    <property type="protein sequence ID" value="MBW0534631.1"/>
    <property type="molecule type" value="Genomic_DNA"/>
</dbReference>
<feature type="region of interest" description="Disordered" evidence="1">
    <location>
        <begin position="139"/>
        <end position="164"/>
    </location>
</feature>
<sequence>MLMLQHFPLIFSISHPYTHAINGFHTKGCSFTQLTILTPMKTFAYESFPFEIDIALLNSNLQYCNFSTQVFHLNILLSHKIITNSQWPIISLNLIWVIFHHRNSTELNELQNSAPESGSEMSDMVSSNELGIEVESLENENNQDPPVLTEAQPPSSQKPNLKSYEKEKTVEPCAPKEDAVQYHIILSGKAVIKSEENIFSKITQTNPMLEKIENDSEIPDYVPQNIGEAISLLKMYLKHKSITNWI</sequence>
<name>A0A9Q3F6D9_9BASI</name>
<evidence type="ECO:0000313" key="3">
    <source>
        <dbReference type="Proteomes" id="UP000765509"/>
    </source>
</evidence>
<gene>
    <name evidence="2" type="ORF">O181_074346</name>
</gene>
<evidence type="ECO:0000256" key="1">
    <source>
        <dbReference type="SAM" id="MobiDB-lite"/>
    </source>
</evidence>